<reference evidence="1" key="1">
    <citation type="submission" date="2023-10" db="EMBL/GenBank/DDBJ databases">
        <authorList>
            <person name="Rodriguez Cubillos JULIANA M."/>
            <person name="De Vega J."/>
        </authorList>
    </citation>
    <scope>NUCLEOTIDE SEQUENCE</scope>
</reference>
<sequence>MEWEEEIEERIEIVCNDHNNDDHMMNQKQPLLLRRRINNSSQQAIVGANICPIQSLDYELIENDLLKQDWRSRTKVEIYQYVVLKWSLALLIGLITGFVGFFNNLGVENIAGFKLLLTNNLMLKQKYHEAFAAYVACNMILGAAAAALCAYIAPAAAGSGIPEVKAYLNGIDAHSILAPSTLFVKIFGSILGVAGGFVVGKEGPMVHTGACIANLLGQGGSRKYRLTWKWLRYFKNDRDRRDLITCGAAAGVTAAFRAPVGGVLFALEEAASWWRSALLWRTFFTTAVVAVVLRSFIQFCHQGGGKCGLFGEGGLIMFDVNSAKPSYTTFDLLTVIFLGVIGGLMGSLYNYLVDKVLRTYTGINERGPIFKILLVMIISIVTSCIRFGLPLLSKCVPCPGECPSPPTAGFSIHYDNFQCPPNHYNDLSSLLFTTNDDAIRNLFSNGSDSANAGFQLSTLIIFFVAIYLLGIVTYGVAIPSGLFIPVILAGASYGRLIGTVLDQFTVLDTGLFALLGAASFLGGTMRMTVSLCVILLELTDNLLMLPLVMLVLLISKTVADCFNKGVYDQIVEFKGLPYMEAHAEPYMRNLVAGDVVSGPLFSFCGIEKVGNIVHALKVTKHHGFPVIDEPPLTDSPELCGLVLRSHLLVLLKHKTLFTRERVLTGSTIMNKVKASDFAKPGLGRGIIRVEDLDISQEDMEMFVDLHPITNTSPYTVVETMSLAKAALLFRELGLRHLLVVPKKPGRPPIVGILTRHDFMSEYILGLFPNLNQD</sequence>
<gene>
    <name evidence="1" type="ORF">MILVUS5_LOCUS17424</name>
</gene>
<protein>
    <submittedName>
        <fullName evidence="1">Uncharacterized protein</fullName>
    </submittedName>
</protein>
<keyword evidence="2" id="KW-1185">Reference proteome</keyword>
<dbReference type="EMBL" id="CASHSV030000109">
    <property type="protein sequence ID" value="CAJ2649264.1"/>
    <property type="molecule type" value="Genomic_DNA"/>
</dbReference>
<accession>A0ACB0JVX0</accession>
<dbReference type="Proteomes" id="UP001177021">
    <property type="component" value="Unassembled WGS sequence"/>
</dbReference>
<evidence type="ECO:0000313" key="1">
    <source>
        <dbReference type="EMBL" id="CAJ2649264.1"/>
    </source>
</evidence>
<name>A0ACB0JVX0_TRIPR</name>
<evidence type="ECO:0000313" key="2">
    <source>
        <dbReference type="Proteomes" id="UP001177021"/>
    </source>
</evidence>
<comment type="caution">
    <text evidence="1">The sequence shown here is derived from an EMBL/GenBank/DDBJ whole genome shotgun (WGS) entry which is preliminary data.</text>
</comment>
<organism evidence="1 2">
    <name type="scientific">Trifolium pratense</name>
    <name type="common">Red clover</name>
    <dbReference type="NCBI Taxonomy" id="57577"/>
    <lineage>
        <taxon>Eukaryota</taxon>
        <taxon>Viridiplantae</taxon>
        <taxon>Streptophyta</taxon>
        <taxon>Embryophyta</taxon>
        <taxon>Tracheophyta</taxon>
        <taxon>Spermatophyta</taxon>
        <taxon>Magnoliopsida</taxon>
        <taxon>eudicotyledons</taxon>
        <taxon>Gunneridae</taxon>
        <taxon>Pentapetalae</taxon>
        <taxon>rosids</taxon>
        <taxon>fabids</taxon>
        <taxon>Fabales</taxon>
        <taxon>Fabaceae</taxon>
        <taxon>Papilionoideae</taxon>
        <taxon>50 kb inversion clade</taxon>
        <taxon>NPAAA clade</taxon>
        <taxon>Hologalegina</taxon>
        <taxon>IRL clade</taxon>
        <taxon>Trifolieae</taxon>
        <taxon>Trifolium</taxon>
    </lineage>
</organism>
<proteinExistence type="predicted"/>